<organism evidence="3 4">
    <name type="scientific">Meripilus lineatus</name>
    <dbReference type="NCBI Taxonomy" id="2056292"/>
    <lineage>
        <taxon>Eukaryota</taxon>
        <taxon>Fungi</taxon>
        <taxon>Dikarya</taxon>
        <taxon>Basidiomycota</taxon>
        <taxon>Agaricomycotina</taxon>
        <taxon>Agaricomycetes</taxon>
        <taxon>Polyporales</taxon>
        <taxon>Meripilaceae</taxon>
        <taxon>Meripilus</taxon>
    </lineage>
</organism>
<feature type="region of interest" description="Disordered" evidence="1">
    <location>
        <begin position="102"/>
        <end position="130"/>
    </location>
</feature>
<evidence type="ECO:0000313" key="4">
    <source>
        <dbReference type="Proteomes" id="UP001212997"/>
    </source>
</evidence>
<keyword evidence="2" id="KW-0812">Transmembrane</keyword>
<accession>A0AAD5UXL2</accession>
<dbReference type="EMBL" id="JANAWD010000674">
    <property type="protein sequence ID" value="KAJ3476732.1"/>
    <property type="molecule type" value="Genomic_DNA"/>
</dbReference>
<sequence length="277" mass="30438">MRIASLRIGGNDETFFKGEGVYPGDPSPGYIDVFKAKHSFAPVPEDYPEKVADAKKTCTPSADDSDVKMSAEAFKGLLKFSENTQAQAVELARLVTQNAMNAREPGGHHRSPGPMGPFHGMPTGPRGGYKGYRGKNKLLSGKSIFQYTQNNALTMKYPIGRMGGPAPRIQYQPNGLPVPLGKGKPRYRGKKPTRGKFRGKIRFLIAIICIYLLVFPSIAIAGANRYPPKTDRDIQMTDTTASSSQDPVEQQAPEDQYEESWEDTYEAPDPTKFGMDA</sequence>
<reference evidence="3" key="1">
    <citation type="submission" date="2022-07" db="EMBL/GenBank/DDBJ databases">
        <title>Genome Sequence of Physisporinus lineatus.</title>
        <authorList>
            <person name="Buettner E."/>
        </authorList>
    </citation>
    <scope>NUCLEOTIDE SEQUENCE</scope>
    <source>
        <strain evidence="3">VT162</strain>
    </source>
</reference>
<dbReference type="AlphaFoldDB" id="A0AAD5UXL2"/>
<dbReference type="Proteomes" id="UP001212997">
    <property type="component" value="Unassembled WGS sequence"/>
</dbReference>
<keyword evidence="2" id="KW-1133">Transmembrane helix</keyword>
<feature type="region of interest" description="Disordered" evidence="1">
    <location>
        <begin position="227"/>
        <end position="277"/>
    </location>
</feature>
<feature type="compositionally biased region" description="Acidic residues" evidence="1">
    <location>
        <begin position="255"/>
        <end position="266"/>
    </location>
</feature>
<evidence type="ECO:0000313" key="3">
    <source>
        <dbReference type="EMBL" id="KAJ3476732.1"/>
    </source>
</evidence>
<protein>
    <submittedName>
        <fullName evidence="3">Uncharacterized protein</fullName>
    </submittedName>
</protein>
<gene>
    <name evidence="3" type="ORF">NLI96_g10957</name>
</gene>
<keyword evidence="2" id="KW-0472">Membrane</keyword>
<feature type="compositionally biased region" description="Polar residues" evidence="1">
    <location>
        <begin position="236"/>
        <end position="248"/>
    </location>
</feature>
<evidence type="ECO:0000256" key="1">
    <source>
        <dbReference type="SAM" id="MobiDB-lite"/>
    </source>
</evidence>
<proteinExistence type="predicted"/>
<feature type="compositionally biased region" description="Basic residues" evidence="1">
    <location>
        <begin position="183"/>
        <end position="193"/>
    </location>
</feature>
<comment type="caution">
    <text evidence="3">The sequence shown here is derived from an EMBL/GenBank/DDBJ whole genome shotgun (WGS) entry which is preliminary data.</text>
</comment>
<feature type="region of interest" description="Disordered" evidence="1">
    <location>
        <begin position="174"/>
        <end position="193"/>
    </location>
</feature>
<evidence type="ECO:0000256" key="2">
    <source>
        <dbReference type="SAM" id="Phobius"/>
    </source>
</evidence>
<feature type="transmembrane region" description="Helical" evidence="2">
    <location>
        <begin position="201"/>
        <end position="223"/>
    </location>
</feature>
<keyword evidence="4" id="KW-1185">Reference proteome</keyword>
<name>A0AAD5UXL2_9APHY</name>